<evidence type="ECO:0000256" key="6">
    <source>
        <dbReference type="ARBA" id="ARBA00022777"/>
    </source>
</evidence>
<evidence type="ECO:0000313" key="9">
    <source>
        <dbReference type="EMBL" id="SFG24978.1"/>
    </source>
</evidence>
<organism evidence="9 10">
    <name type="scientific">Neptunomonas qingdaonensis</name>
    <dbReference type="NCBI Taxonomy" id="1045558"/>
    <lineage>
        <taxon>Bacteria</taxon>
        <taxon>Pseudomonadati</taxon>
        <taxon>Pseudomonadota</taxon>
        <taxon>Gammaproteobacteria</taxon>
        <taxon>Oceanospirillales</taxon>
        <taxon>Oceanospirillaceae</taxon>
        <taxon>Neptunomonas</taxon>
    </lineage>
</organism>
<keyword evidence="7" id="KW-0067">ATP-binding</keyword>
<dbReference type="SUPFAM" id="SSF56112">
    <property type="entry name" value="Protein kinase-like (PK-like)"/>
    <property type="match status" value="1"/>
</dbReference>
<dbReference type="NCBIfam" id="TIGR01767">
    <property type="entry name" value="MTRK"/>
    <property type="match status" value="1"/>
</dbReference>
<dbReference type="EMBL" id="FOOU01000004">
    <property type="protein sequence ID" value="SFG24978.1"/>
    <property type="molecule type" value="Genomic_DNA"/>
</dbReference>
<keyword evidence="10" id="KW-1185">Reference proteome</keyword>
<dbReference type="InterPro" id="IPR002575">
    <property type="entry name" value="Aminoglycoside_PTrfase"/>
</dbReference>
<proteinExistence type="inferred from homology"/>
<evidence type="ECO:0000256" key="4">
    <source>
        <dbReference type="ARBA" id="ARBA00022679"/>
    </source>
</evidence>
<dbReference type="Gene3D" id="3.30.200.20">
    <property type="entry name" value="Phosphorylase Kinase, domain 1"/>
    <property type="match status" value="1"/>
</dbReference>
<evidence type="ECO:0000256" key="7">
    <source>
        <dbReference type="ARBA" id="ARBA00022840"/>
    </source>
</evidence>
<dbReference type="InterPro" id="IPR011009">
    <property type="entry name" value="Kinase-like_dom_sf"/>
</dbReference>
<dbReference type="InterPro" id="IPR009212">
    <property type="entry name" value="Methylthioribose_kinase"/>
</dbReference>
<evidence type="ECO:0000256" key="5">
    <source>
        <dbReference type="ARBA" id="ARBA00022741"/>
    </source>
</evidence>
<protein>
    <recommendedName>
        <fullName evidence="3">S-methyl-5-thioribose kinase</fullName>
        <ecNumber evidence="3">2.7.1.100</ecNumber>
    </recommendedName>
</protein>
<comment type="subunit">
    <text evidence="2">Homodimer.</text>
</comment>
<evidence type="ECO:0000256" key="3">
    <source>
        <dbReference type="ARBA" id="ARBA00012128"/>
    </source>
</evidence>
<feature type="domain" description="Aminoglycoside phosphotransferase" evidence="8">
    <location>
        <begin position="36"/>
        <end position="272"/>
    </location>
</feature>
<dbReference type="EC" id="2.7.1.100" evidence="3"/>
<evidence type="ECO:0000256" key="1">
    <source>
        <dbReference type="ARBA" id="ARBA00010165"/>
    </source>
</evidence>
<sequence>MTNAKFVNDAEIIEFVLSNTRIFNTEQFTDTSALRVEEIGDGNINFVYRITNDQQSVIVKQALPYVRIIGEGWPLSLDRIRIEAQCLKEEGAWAADYVPAVYYFDLARSAFIMQDIGDHENLRHALIARRSLPELGRHLGEFLAETLFHTSDFYLDTYQKKAAVADYINPDLCKITEELFFLDPFCDHERNSVNPPLREAAEALWQDEALKIEAAKLKYHFMNDAQALLHADLHSGSVFVKAEGTQVIDPEFAFYGPMSFDIGSIIGNLLLNFAGQPGLEGAAEEKQDYREYLLNTIDTLWATFCSRFKTLVSEQCKDPVFASAGFVDAFIANTWRESMGYAGTELIRRTIGLAHVADLDCIEDIDVRAVSEKFALDLGSALIKQRQVIKSPQVLKALIQAI</sequence>
<dbReference type="OrthoDB" id="9777791at2"/>
<keyword evidence="5" id="KW-0547">Nucleotide-binding</keyword>
<keyword evidence="6 9" id="KW-0418">Kinase</keyword>
<dbReference type="RefSeq" id="WP_090726744.1">
    <property type="nucleotide sequence ID" value="NZ_FOOU01000004.1"/>
</dbReference>
<dbReference type="Proteomes" id="UP000198623">
    <property type="component" value="Unassembled WGS sequence"/>
</dbReference>
<accession>A0A1I2Q9I7</accession>
<name>A0A1I2Q9I7_9GAMM</name>
<dbReference type="Pfam" id="PF01636">
    <property type="entry name" value="APH"/>
    <property type="match status" value="1"/>
</dbReference>
<dbReference type="PIRSF" id="PIRSF031134">
    <property type="entry name" value="MTRK"/>
    <property type="match status" value="1"/>
</dbReference>
<gene>
    <name evidence="9" type="ORF">SAMN05216175_104308</name>
</gene>
<evidence type="ECO:0000313" key="10">
    <source>
        <dbReference type="Proteomes" id="UP000198623"/>
    </source>
</evidence>
<dbReference type="PANTHER" id="PTHR34273">
    <property type="entry name" value="METHYLTHIORIBOSE KINASE"/>
    <property type="match status" value="1"/>
</dbReference>
<comment type="similarity">
    <text evidence="1">Belongs to the methylthioribose kinase family.</text>
</comment>
<dbReference type="STRING" id="1045558.SAMN05216175_104308"/>
<dbReference type="AlphaFoldDB" id="A0A1I2Q9I7"/>
<dbReference type="PANTHER" id="PTHR34273:SF2">
    <property type="entry name" value="METHYLTHIORIBOSE KINASE"/>
    <property type="match status" value="1"/>
</dbReference>
<dbReference type="GO" id="GO:0005524">
    <property type="term" value="F:ATP binding"/>
    <property type="evidence" value="ECO:0007669"/>
    <property type="project" value="UniProtKB-KW"/>
</dbReference>
<keyword evidence="4" id="KW-0808">Transferase</keyword>
<evidence type="ECO:0000256" key="2">
    <source>
        <dbReference type="ARBA" id="ARBA00011738"/>
    </source>
</evidence>
<dbReference type="GO" id="GO:0009086">
    <property type="term" value="P:methionine biosynthetic process"/>
    <property type="evidence" value="ECO:0007669"/>
    <property type="project" value="InterPro"/>
</dbReference>
<dbReference type="Gene3D" id="3.90.1200.10">
    <property type="match status" value="1"/>
</dbReference>
<dbReference type="GO" id="GO:0046522">
    <property type="term" value="F:S-methyl-5-thioribose kinase activity"/>
    <property type="evidence" value="ECO:0007669"/>
    <property type="project" value="UniProtKB-EC"/>
</dbReference>
<evidence type="ECO:0000259" key="8">
    <source>
        <dbReference type="Pfam" id="PF01636"/>
    </source>
</evidence>
<reference evidence="10" key="1">
    <citation type="submission" date="2016-10" db="EMBL/GenBank/DDBJ databases">
        <authorList>
            <person name="Varghese N."/>
            <person name="Submissions S."/>
        </authorList>
    </citation>
    <scope>NUCLEOTIDE SEQUENCE [LARGE SCALE GENOMIC DNA]</scope>
    <source>
        <strain evidence="10">CGMCC 1.10971</strain>
    </source>
</reference>